<organism evidence="1 2">
    <name type="scientific">Hibiscus sabdariffa</name>
    <name type="common">roselle</name>
    <dbReference type="NCBI Taxonomy" id="183260"/>
    <lineage>
        <taxon>Eukaryota</taxon>
        <taxon>Viridiplantae</taxon>
        <taxon>Streptophyta</taxon>
        <taxon>Embryophyta</taxon>
        <taxon>Tracheophyta</taxon>
        <taxon>Spermatophyta</taxon>
        <taxon>Magnoliopsida</taxon>
        <taxon>eudicotyledons</taxon>
        <taxon>Gunneridae</taxon>
        <taxon>Pentapetalae</taxon>
        <taxon>rosids</taxon>
        <taxon>malvids</taxon>
        <taxon>Malvales</taxon>
        <taxon>Malvaceae</taxon>
        <taxon>Malvoideae</taxon>
        <taxon>Hibiscus</taxon>
    </lineage>
</organism>
<gene>
    <name evidence="1" type="ORF">V6N12_043124</name>
</gene>
<accession>A0ABR2DJA3</accession>
<evidence type="ECO:0000313" key="1">
    <source>
        <dbReference type="EMBL" id="KAK8539499.1"/>
    </source>
</evidence>
<reference evidence="1 2" key="1">
    <citation type="journal article" date="2024" name="G3 (Bethesda)">
        <title>Genome assembly of Hibiscus sabdariffa L. provides insights into metabolisms of medicinal natural products.</title>
        <authorList>
            <person name="Kim T."/>
        </authorList>
    </citation>
    <scope>NUCLEOTIDE SEQUENCE [LARGE SCALE GENOMIC DNA]</scope>
    <source>
        <strain evidence="1">TK-2024</strain>
        <tissue evidence="1">Old leaves</tissue>
    </source>
</reference>
<sequence>MLEESGDLKVFDKMVVRKFEVQDVDVKDGETMILECSRVSLAEAISSDSDDQIEGLEAPMKDESLESGVSLHETTKVTKAF</sequence>
<keyword evidence="2" id="KW-1185">Reference proteome</keyword>
<comment type="caution">
    <text evidence="1">The sequence shown here is derived from an EMBL/GenBank/DDBJ whole genome shotgun (WGS) entry which is preliminary data.</text>
</comment>
<protein>
    <submittedName>
        <fullName evidence="1">Uncharacterized protein</fullName>
    </submittedName>
</protein>
<proteinExistence type="predicted"/>
<name>A0ABR2DJA3_9ROSI</name>
<evidence type="ECO:0000313" key="2">
    <source>
        <dbReference type="Proteomes" id="UP001472677"/>
    </source>
</evidence>
<dbReference type="Proteomes" id="UP001472677">
    <property type="component" value="Unassembled WGS sequence"/>
</dbReference>
<dbReference type="EMBL" id="JBBPBM010000026">
    <property type="protein sequence ID" value="KAK8539499.1"/>
    <property type="molecule type" value="Genomic_DNA"/>
</dbReference>